<dbReference type="InterPro" id="IPR000073">
    <property type="entry name" value="AB_hydrolase_1"/>
</dbReference>
<reference evidence="2" key="1">
    <citation type="submission" date="2020-12" db="EMBL/GenBank/DDBJ databases">
        <title>Snuella sp. nov., isolated from sediment in Incheon.</title>
        <authorList>
            <person name="Kim W."/>
        </authorList>
    </citation>
    <scope>NUCLEOTIDE SEQUENCE</scope>
    <source>
        <strain evidence="2">CAU 1569</strain>
    </source>
</reference>
<dbReference type="SUPFAM" id="SSF53474">
    <property type="entry name" value="alpha/beta-Hydrolases"/>
    <property type="match status" value="1"/>
</dbReference>
<organism evidence="2 3">
    <name type="scientific">Snuella sedimenti</name>
    <dbReference type="NCBI Taxonomy" id="2798802"/>
    <lineage>
        <taxon>Bacteria</taxon>
        <taxon>Pseudomonadati</taxon>
        <taxon>Bacteroidota</taxon>
        <taxon>Flavobacteriia</taxon>
        <taxon>Flavobacteriales</taxon>
        <taxon>Flavobacteriaceae</taxon>
        <taxon>Snuella</taxon>
    </lineage>
</organism>
<dbReference type="RefSeq" id="WP_199112906.1">
    <property type="nucleotide sequence ID" value="NZ_JAELVQ010000002.1"/>
</dbReference>
<keyword evidence="3" id="KW-1185">Reference proteome</keyword>
<gene>
    <name evidence="2" type="ORF">JF259_02350</name>
</gene>
<dbReference type="EMBL" id="JAELVQ010000002">
    <property type="protein sequence ID" value="MBJ6366920.1"/>
    <property type="molecule type" value="Genomic_DNA"/>
</dbReference>
<feature type="domain" description="AB hydrolase-1" evidence="1">
    <location>
        <begin position="75"/>
        <end position="175"/>
    </location>
</feature>
<proteinExistence type="predicted"/>
<dbReference type="AlphaFoldDB" id="A0A8J7IS69"/>
<evidence type="ECO:0000313" key="2">
    <source>
        <dbReference type="EMBL" id="MBJ6366920.1"/>
    </source>
</evidence>
<sequence>MKKHLAKLIGIFINLIGIFSSEQAAKLAIKLFSTPKKGKKLSTEAHDFLDTALKEEINCNGTSIMSYRWIGKKETVLLVHGWESNAFRWKDLIENLKKLNYNIIALDAPAHGNSEGHIFNSLAYSECIYKVAKKFNTTIIIGHSVGGMATVFAQYKHQLTFIDKLVLLGAPSNFTGMFNRYKCMMGYSKKVSNAMDLFVLKHYDHHPNYFSAANFSKDIKAKGLIIHDKNDDIIPFSDTIDFKNSYKNAELIATTGYGHGLKFDTVNNHIIDFISS</sequence>
<dbReference type="PANTHER" id="PTHR46438:SF11">
    <property type="entry name" value="LIPASE-RELATED"/>
    <property type="match status" value="1"/>
</dbReference>
<protein>
    <submittedName>
        <fullName evidence="2">Alpha/beta fold hydrolase</fullName>
    </submittedName>
</protein>
<dbReference type="PANTHER" id="PTHR46438">
    <property type="entry name" value="ALPHA/BETA-HYDROLASES SUPERFAMILY PROTEIN"/>
    <property type="match status" value="1"/>
</dbReference>
<dbReference type="GO" id="GO:0016787">
    <property type="term" value="F:hydrolase activity"/>
    <property type="evidence" value="ECO:0007669"/>
    <property type="project" value="UniProtKB-KW"/>
</dbReference>
<evidence type="ECO:0000313" key="3">
    <source>
        <dbReference type="Proteomes" id="UP000610931"/>
    </source>
</evidence>
<name>A0A8J7IS69_9FLAO</name>
<evidence type="ECO:0000259" key="1">
    <source>
        <dbReference type="Pfam" id="PF00561"/>
    </source>
</evidence>
<dbReference type="InterPro" id="IPR029058">
    <property type="entry name" value="AB_hydrolase_fold"/>
</dbReference>
<comment type="caution">
    <text evidence="2">The sequence shown here is derived from an EMBL/GenBank/DDBJ whole genome shotgun (WGS) entry which is preliminary data.</text>
</comment>
<keyword evidence="2" id="KW-0378">Hydrolase</keyword>
<dbReference type="Proteomes" id="UP000610931">
    <property type="component" value="Unassembled WGS sequence"/>
</dbReference>
<accession>A0A8J7IS69</accession>
<dbReference type="Gene3D" id="3.40.50.1820">
    <property type="entry name" value="alpha/beta hydrolase"/>
    <property type="match status" value="1"/>
</dbReference>
<dbReference type="Pfam" id="PF00561">
    <property type="entry name" value="Abhydrolase_1"/>
    <property type="match status" value="1"/>
</dbReference>